<dbReference type="GO" id="GO:0009086">
    <property type="term" value="P:methionine biosynthetic process"/>
    <property type="evidence" value="ECO:0007669"/>
    <property type="project" value="InterPro"/>
</dbReference>
<evidence type="ECO:0000256" key="1">
    <source>
        <dbReference type="ARBA" id="ARBA00022603"/>
    </source>
</evidence>
<dbReference type="EMBL" id="GU474893">
    <property type="protein sequence ID" value="ADI18574.1"/>
    <property type="molecule type" value="Genomic_DNA"/>
</dbReference>
<reference evidence="6" key="1">
    <citation type="journal article" date="2011" name="Environ. Microbiol.">
        <title>Time-series analyses of Monterey Bay coastal microbial picoplankton using a 'genome proxy' microarray.</title>
        <authorList>
            <person name="Rich V.I."/>
            <person name="Pham V.D."/>
            <person name="Eppley J."/>
            <person name="Shi Y."/>
            <person name="DeLong E.F."/>
        </authorList>
    </citation>
    <scope>NUCLEOTIDE SEQUENCE</scope>
</reference>
<evidence type="ECO:0000256" key="3">
    <source>
        <dbReference type="PIRSR" id="PIRSR037505-2"/>
    </source>
</evidence>
<comment type="cofactor">
    <cofactor evidence="3">
        <name>Zn(2+)</name>
        <dbReference type="ChEBI" id="CHEBI:29105"/>
    </cofactor>
    <text evidence="3">Binds 1 zinc ion per subunit.</text>
</comment>
<accession>E0XVY3</accession>
<evidence type="ECO:0000259" key="5">
    <source>
        <dbReference type="PROSITE" id="PS50970"/>
    </source>
</evidence>
<dbReference type="GO" id="GO:0008270">
    <property type="term" value="F:zinc ion binding"/>
    <property type="evidence" value="ECO:0007669"/>
    <property type="project" value="InterPro"/>
</dbReference>
<dbReference type="Pfam" id="PF02574">
    <property type="entry name" value="S-methyl_trans"/>
    <property type="match status" value="1"/>
</dbReference>
<dbReference type="GO" id="GO:0032259">
    <property type="term" value="P:methylation"/>
    <property type="evidence" value="ECO:0007669"/>
    <property type="project" value="UniProtKB-KW"/>
</dbReference>
<keyword evidence="1 6" id="KW-0489">Methyltransferase</keyword>
<organism evidence="6">
    <name type="scientific">uncultured gamma proteobacterium HF4000_23L14</name>
    <dbReference type="NCBI Taxonomy" id="710988"/>
    <lineage>
        <taxon>Bacteria</taxon>
        <taxon>Pseudomonadati</taxon>
        <taxon>Pseudomonadota</taxon>
        <taxon>Gammaproteobacteria</taxon>
        <taxon>environmental samples</taxon>
    </lineage>
</organism>
<evidence type="ECO:0000256" key="4">
    <source>
        <dbReference type="PROSITE-ProRule" id="PRU00333"/>
    </source>
</evidence>
<dbReference type="InterPro" id="IPR036589">
    <property type="entry name" value="HCY_dom_sf"/>
</dbReference>
<dbReference type="PANTHER" id="PTHR11103:SF18">
    <property type="entry name" value="SLR1189 PROTEIN"/>
    <property type="match status" value="1"/>
</dbReference>
<comment type="caution">
    <text evidence="4">Lacks conserved residue(s) required for the propagation of feature annotation.</text>
</comment>
<sequence>MDRYSSLMKRVKDGECILIDGATGTEVERRGVPQLKNAWNGGAALSHPDIVRQVHQEYINLGAEIVISNTFSTNKHALSDAELDHNFKALNERGVKLAVEAREHLNKDNVLVAGGISYWTWTDNKPSLGELNSSITQQAKIMADAGADLIMLEMMVDIEQMMTTLKAAQASGLPIWVGLSCEPDQSQKMCLLDKDSLEDTIHELKSYNPDVINIMHTEVEYVDQCLDILQNKWDGHIGVYAHSGTSIDGDWTFNNVISADEYCAYSSNWKKRGINFIGGCCGVHTDHIDMMRRELFTNTR</sequence>
<dbReference type="PANTHER" id="PTHR11103">
    <property type="entry name" value="SLR1189 PROTEIN"/>
    <property type="match status" value="1"/>
</dbReference>
<dbReference type="AlphaFoldDB" id="E0XVY3"/>
<dbReference type="PIRSF" id="PIRSF037505">
    <property type="entry name" value="Betaine_HMT"/>
    <property type="match status" value="1"/>
</dbReference>
<protein>
    <submittedName>
        <fullName evidence="6">Homocysteine/selenocysteine methylase (S-methylmethionine-dependent)</fullName>
    </submittedName>
</protein>
<proteinExistence type="predicted"/>
<dbReference type="InterPro" id="IPR003726">
    <property type="entry name" value="HCY_dom"/>
</dbReference>
<evidence type="ECO:0000256" key="2">
    <source>
        <dbReference type="ARBA" id="ARBA00022679"/>
    </source>
</evidence>
<feature type="binding site" evidence="3">
    <location>
        <position position="281"/>
    </location>
    <ligand>
        <name>Zn(2+)</name>
        <dbReference type="ChEBI" id="CHEBI:29105"/>
    </ligand>
</feature>
<name>E0XVY3_9GAMM</name>
<dbReference type="InterPro" id="IPR017226">
    <property type="entry name" value="BHMT-like"/>
</dbReference>
<keyword evidence="3" id="KW-0862">Zinc</keyword>
<evidence type="ECO:0000313" key="6">
    <source>
        <dbReference type="EMBL" id="ADI18574.1"/>
    </source>
</evidence>
<dbReference type="SUPFAM" id="SSF82282">
    <property type="entry name" value="Homocysteine S-methyltransferase"/>
    <property type="match status" value="1"/>
</dbReference>
<feature type="binding site" evidence="3">
    <location>
        <position position="280"/>
    </location>
    <ligand>
        <name>Zn(2+)</name>
        <dbReference type="ChEBI" id="CHEBI:29105"/>
    </ligand>
</feature>
<keyword evidence="2" id="KW-0808">Transferase</keyword>
<dbReference type="PROSITE" id="PS50970">
    <property type="entry name" value="HCY"/>
    <property type="match status" value="1"/>
</dbReference>
<feature type="domain" description="Hcy-binding" evidence="5">
    <location>
        <begin position="5"/>
        <end position="295"/>
    </location>
</feature>
<dbReference type="GO" id="GO:0008168">
    <property type="term" value="F:methyltransferase activity"/>
    <property type="evidence" value="ECO:0007669"/>
    <property type="project" value="UniProtKB-KW"/>
</dbReference>
<dbReference type="Gene3D" id="3.20.20.330">
    <property type="entry name" value="Homocysteine-binding-like domain"/>
    <property type="match status" value="1"/>
</dbReference>
<keyword evidence="3" id="KW-0479">Metal-binding</keyword>